<evidence type="ECO:0000259" key="9">
    <source>
        <dbReference type="PROSITE" id="PS51085"/>
    </source>
</evidence>
<dbReference type="InterPro" id="IPR001433">
    <property type="entry name" value="OxRdtase_FAD/NAD-bd"/>
</dbReference>
<dbReference type="EMBL" id="CP055156">
    <property type="protein sequence ID" value="QNF32764.1"/>
    <property type="molecule type" value="Genomic_DNA"/>
</dbReference>
<keyword evidence="4" id="KW-0479">Metal-binding</keyword>
<feature type="domain" description="FAD-binding FR-type" evidence="10">
    <location>
        <begin position="10"/>
        <end position="113"/>
    </location>
</feature>
<dbReference type="CDD" id="cd00207">
    <property type="entry name" value="fer2"/>
    <property type="match status" value="1"/>
</dbReference>
<evidence type="ECO:0000313" key="12">
    <source>
        <dbReference type="Proteomes" id="UP000515237"/>
    </source>
</evidence>
<evidence type="ECO:0000259" key="10">
    <source>
        <dbReference type="PROSITE" id="PS51384"/>
    </source>
</evidence>
<dbReference type="AlphaFoldDB" id="A0A7G7G6I0"/>
<keyword evidence="5" id="KW-0274">FAD</keyword>
<dbReference type="PRINTS" id="PR00410">
    <property type="entry name" value="PHEHYDRXLASE"/>
</dbReference>
<protein>
    <submittedName>
        <fullName evidence="11">Ferredoxin--NADP reductase</fullName>
    </submittedName>
</protein>
<evidence type="ECO:0000256" key="6">
    <source>
        <dbReference type="ARBA" id="ARBA00023002"/>
    </source>
</evidence>
<accession>A0A7G7G6I0</accession>
<evidence type="ECO:0000256" key="3">
    <source>
        <dbReference type="ARBA" id="ARBA00022714"/>
    </source>
</evidence>
<sequence>MNGLSKAMNSLYKILTVSAVQQEAEDVKTIRFAEDSENKIEYQAGQYLTLVRQTHAGEIRRSYSITSSPELQEPLTIGVKRIQNGLFSRQLVDYAQPGDQIYTIGAAGLFTLPADITAYQHLLFCAAGSGITPIYSLLKTALYAHPHVTITLLYSNHAPEKTIFKKNLELLAQQFAGRLQIEFLFSNNANLSRARLHKALLHAFLGQHVTAKPEQVLCYICGPLNYMRMCTYALREAHIPAANIRKENFSTDKPVVRNLPPDTEEHEIVIRYRQQEYYLKVQYPKTILQAAKEANLLLPYSCEAGRCGNCVAQCTQGQVWLSYNEVLTDKDLAQGLTLTCVGHPVKGDVHLRI</sequence>
<dbReference type="InterPro" id="IPR006058">
    <property type="entry name" value="2Fe2S_fd_BS"/>
</dbReference>
<dbReference type="SUPFAM" id="SSF54292">
    <property type="entry name" value="2Fe-2S ferredoxin-like"/>
    <property type="match status" value="1"/>
</dbReference>
<dbReference type="InterPro" id="IPR001041">
    <property type="entry name" value="2Fe-2S_ferredoxin-type"/>
</dbReference>
<evidence type="ECO:0000256" key="2">
    <source>
        <dbReference type="ARBA" id="ARBA00022630"/>
    </source>
</evidence>
<dbReference type="Pfam" id="PF00970">
    <property type="entry name" value="FAD_binding_6"/>
    <property type="match status" value="1"/>
</dbReference>
<dbReference type="SUPFAM" id="SSF63380">
    <property type="entry name" value="Riboflavin synthase domain-like"/>
    <property type="match status" value="1"/>
</dbReference>
<name>A0A7G7G6I0_9BACT</name>
<evidence type="ECO:0000256" key="7">
    <source>
        <dbReference type="ARBA" id="ARBA00023004"/>
    </source>
</evidence>
<gene>
    <name evidence="11" type="ORF">HUW51_08475</name>
</gene>
<dbReference type="Pfam" id="PF00111">
    <property type="entry name" value="Fer2"/>
    <property type="match status" value="1"/>
</dbReference>
<evidence type="ECO:0000313" key="11">
    <source>
        <dbReference type="EMBL" id="QNF32764.1"/>
    </source>
</evidence>
<dbReference type="InterPro" id="IPR036010">
    <property type="entry name" value="2Fe-2S_ferredoxin-like_sf"/>
</dbReference>
<organism evidence="11 12">
    <name type="scientific">Adhaeribacter swui</name>
    <dbReference type="NCBI Taxonomy" id="2086471"/>
    <lineage>
        <taxon>Bacteria</taxon>
        <taxon>Pseudomonadati</taxon>
        <taxon>Bacteroidota</taxon>
        <taxon>Cytophagia</taxon>
        <taxon>Cytophagales</taxon>
        <taxon>Hymenobacteraceae</taxon>
        <taxon>Adhaeribacter</taxon>
    </lineage>
</organism>
<dbReference type="Gene3D" id="3.10.20.30">
    <property type="match status" value="1"/>
</dbReference>
<evidence type="ECO:0000256" key="4">
    <source>
        <dbReference type="ARBA" id="ARBA00022723"/>
    </source>
</evidence>
<dbReference type="InterPro" id="IPR008333">
    <property type="entry name" value="Cbr1-like_FAD-bd_dom"/>
</dbReference>
<proteinExistence type="predicted"/>
<dbReference type="InterPro" id="IPR012675">
    <property type="entry name" value="Beta-grasp_dom_sf"/>
</dbReference>
<dbReference type="InterPro" id="IPR017938">
    <property type="entry name" value="Riboflavin_synthase-like_b-brl"/>
</dbReference>
<dbReference type="Proteomes" id="UP000515237">
    <property type="component" value="Chromosome"/>
</dbReference>
<keyword evidence="3" id="KW-0001">2Fe-2S</keyword>
<dbReference type="GO" id="GO:0046872">
    <property type="term" value="F:metal ion binding"/>
    <property type="evidence" value="ECO:0007669"/>
    <property type="project" value="UniProtKB-KW"/>
</dbReference>
<dbReference type="KEGG" id="aswu:HUW51_08475"/>
<dbReference type="SUPFAM" id="SSF52343">
    <property type="entry name" value="Ferredoxin reductase-like, C-terminal NADP-linked domain"/>
    <property type="match status" value="1"/>
</dbReference>
<comment type="cofactor">
    <cofactor evidence="1">
        <name>FAD</name>
        <dbReference type="ChEBI" id="CHEBI:57692"/>
    </cofactor>
</comment>
<keyword evidence="7" id="KW-0408">Iron</keyword>
<dbReference type="GO" id="GO:0016491">
    <property type="term" value="F:oxidoreductase activity"/>
    <property type="evidence" value="ECO:0007669"/>
    <property type="project" value="UniProtKB-KW"/>
</dbReference>
<evidence type="ECO:0000256" key="1">
    <source>
        <dbReference type="ARBA" id="ARBA00001974"/>
    </source>
</evidence>
<dbReference type="InterPro" id="IPR017927">
    <property type="entry name" value="FAD-bd_FR_type"/>
</dbReference>
<dbReference type="CDD" id="cd06214">
    <property type="entry name" value="PA_degradation_oxidoreductase_like"/>
    <property type="match status" value="1"/>
</dbReference>
<dbReference type="Gene3D" id="2.40.30.10">
    <property type="entry name" value="Translation factors"/>
    <property type="match status" value="1"/>
</dbReference>
<dbReference type="PROSITE" id="PS51384">
    <property type="entry name" value="FAD_FR"/>
    <property type="match status" value="1"/>
</dbReference>
<dbReference type="InterPro" id="IPR039261">
    <property type="entry name" value="FNR_nucleotide-bd"/>
</dbReference>
<dbReference type="PANTHER" id="PTHR47354">
    <property type="entry name" value="NADH OXIDOREDUCTASE HCR"/>
    <property type="match status" value="1"/>
</dbReference>
<keyword evidence="2" id="KW-0285">Flavoprotein</keyword>
<dbReference type="Pfam" id="PF00175">
    <property type="entry name" value="NAD_binding_1"/>
    <property type="match status" value="1"/>
</dbReference>
<evidence type="ECO:0000256" key="5">
    <source>
        <dbReference type="ARBA" id="ARBA00022827"/>
    </source>
</evidence>
<dbReference type="GO" id="GO:0051537">
    <property type="term" value="F:2 iron, 2 sulfur cluster binding"/>
    <property type="evidence" value="ECO:0007669"/>
    <property type="project" value="UniProtKB-KW"/>
</dbReference>
<feature type="domain" description="2Fe-2S ferredoxin-type" evidence="9">
    <location>
        <begin position="266"/>
        <end position="353"/>
    </location>
</feature>
<dbReference type="Gene3D" id="3.40.50.80">
    <property type="entry name" value="Nucleotide-binding domain of ferredoxin-NADP reductase (FNR) module"/>
    <property type="match status" value="1"/>
</dbReference>
<dbReference type="GO" id="GO:0050660">
    <property type="term" value="F:flavin adenine dinucleotide binding"/>
    <property type="evidence" value="ECO:0007669"/>
    <property type="project" value="TreeGrafter"/>
</dbReference>
<dbReference type="PROSITE" id="PS51085">
    <property type="entry name" value="2FE2S_FER_2"/>
    <property type="match status" value="1"/>
</dbReference>
<dbReference type="PROSITE" id="PS00197">
    <property type="entry name" value="2FE2S_FER_1"/>
    <property type="match status" value="1"/>
</dbReference>
<keyword evidence="8" id="KW-0411">Iron-sulfur</keyword>
<reference evidence="11 12" key="1">
    <citation type="journal article" date="2018" name="Int. J. Syst. Evol. Microbiol.">
        <title>Adhaeribacter swui sp. nov., isolated from wet mud.</title>
        <authorList>
            <person name="Kim D.U."/>
            <person name="Kim K.W."/>
            <person name="Kang M.S."/>
            <person name="Kim J.Y."/>
            <person name="Jang J.H."/>
            <person name="Kim M.K."/>
        </authorList>
    </citation>
    <scope>NUCLEOTIDE SEQUENCE [LARGE SCALE GENOMIC DNA]</scope>
    <source>
        <strain evidence="11 12">KCTC 52873</strain>
    </source>
</reference>
<keyword evidence="6" id="KW-0560">Oxidoreductase</keyword>
<evidence type="ECO:0000256" key="8">
    <source>
        <dbReference type="ARBA" id="ARBA00023014"/>
    </source>
</evidence>
<dbReference type="PANTHER" id="PTHR47354:SF8">
    <property type="entry name" value="1,2-PHENYLACETYL-COA EPOXIDASE, SUBUNIT E"/>
    <property type="match status" value="1"/>
</dbReference>
<keyword evidence="12" id="KW-1185">Reference proteome</keyword>
<dbReference type="InterPro" id="IPR050415">
    <property type="entry name" value="MRET"/>
</dbReference>